<proteinExistence type="predicted"/>
<comment type="caution">
    <text evidence="2">The sequence shown here is derived from an EMBL/GenBank/DDBJ whole genome shotgun (WGS) entry which is preliminary data.</text>
</comment>
<dbReference type="EMBL" id="CAJNJA010025134">
    <property type="protein sequence ID" value="CAE7537721.1"/>
    <property type="molecule type" value="Genomic_DNA"/>
</dbReference>
<feature type="non-terminal residue" evidence="2">
    <location>
        <position position="148"/>
    </location>
</feature>
<reference evidence="2" key="1">
    <citation type="submission" date="2021-02" db="EMBL/GenBank/DDBJ databases">
        <authorList>
            <person name="Dougan E. K."/>
            <person name="Rhodes N."/>
            <person name="Thang M."/>
            <person name="Chan C."/>
        </authorList>
    </citation>
    <scope>NUCLEOTIDE SEQUENCE</scope>
</reference>
<dbReference type="Proteomes" id="UP000601435">
    <property type="component" value="Unassembled WGS sequence"/>
</dbReference>
<evidence type="ECO:0000313" key="2">
    <source>
        <dbReference type="EMBL" id="CAE7537721.1"/>
    </source>
</evidence>
<keyword evidence="3" id="KW-1185">Reference proteome</keyword>
<accession>A0A812TQW9</accession>
<feature type="compositionally biased region" description="Basic and acidic residues" evidence="1">
    <location>
        <begin position="134"/>
        <end position="148"/>
    </location>
</feature>
<dbReference type="AlphaFoldDB" id="A0A812TQW9"/>
<feature type="non-terminal residue" evidence="2">
    <location>
        <position position="1"/>
    </location>
</feature>
<evidence type="ECO:0000256" key="1">
    <source>
        <dbReference type="SAM" id="MobiDB-lite"/>
    </source>
</evidence>
<sequence length="148" mass="16099">VRKKWLMEPMILSLPGPKERASEAGKELVIDGSGALAFDLVGILSYDVANYHHQALIQRLQEAPPPGYSKVSTAQMICADRAVFLKIAENITSLRRSGTGVLPLDSQLPTILFDLSGTYHLLPLLAGSSSSGQVKDDDKPDRPPKRPH</sequence>
<feature type="region of interest" description="Disordered" evidence="1">
    <location>
        <begin position="128"/>
        <end position="148"/>
    </location>
</feature>
<name>A0A812TQW9_9DINO</name>
<evidence type="ECO:0000313" key="3">
    <source>
        <dbReference type="Proteomes" id="UP000601435"/>
    </source>
</evidence>
<gene>
    <name evidence="2" type="ORF">SNEC2469_LOCUS15475</name>
</gene>
<organism evidence="2 3">
    <name type="scientific">Symbiodinium necroappetens</name>
    <dbReference type="NCBI Taxonomy" id="1628268"/>
    <lineage>
        <taxon>Eukaryota</taxon>
        <taxon>Sar</taxon>
        <taxon>Alveolata</taxon>
        <taxon>Dinophyceae</taxon>
        <taxon>Suessiales</taxon>
        <taxon>Symbiodiniaceae</taxon>
        <taxon>Symbiodinium</taxon>
    </lineage>
</organism>
<protein>
    <submittedName>
        <fullName evidence="2">Uncharacterized protein</fullName>
    </submittedName>
</protein>